<evidence type="ECO:0000313" key="5">
    <source>
        <dbReference type="Proteomes" id="UP000426265"/>
    </source>
</evidence>
<sequence>MPRTELILNAAVILYTMIPPDAHSLGSEGRVVNGNWRDTSDVKEGSLPREVTKQVNGSLSSRTKQVNEFSKHTRFLVDISFSCCSLINRSLWESAQKDELSDSFGKALTTKPECLAVRETPRNFRRNLCLVIPSLN</sequence>
<dbReference type="OrthoDB" id="10270438at2759"/>
<dbReference type="EMBL" id="CACSHJ010000097">
    <property type="protein sequence ID" value="CAA0413837.1"/>
    <property type="molecule type" value="Genomic_DNA"/>
</dbReference>
<keyword evidence="2" id="KW-0496">Mitochondrion</keyword>
<dbReference type="EMBL" id="CACRSJ010000111">
    <property type="protein sequence ID" value="VYS71756.1"/>
    <property type="molecule type" value="Genomic_DNA"/>
</dbReference>
<dbReference type="Proteomes" id="UP000434276">
    <property type="component" value="Unassembled WGS sequence"/>
</dbReference>
<name>A0A384KV85_ARATH</name>
<dbReference type="AlphaFoldDB" id="A0A384KV85"/>
<evidence type="ECO:0000313" key="2">
    <source>
        <dbReference type="EMBL" id="OAO89186.1"/>
    </source>
</evidence>
<evidence type="ECO:0000313" key="4">
    <source>
        <dbReference type="Proteomes" id="UP000078284"/>
    </source>
</evidence>
<reference evidence="2" key="2">
    <citation type="submission" date="2016-03" db="EMBL/GenBank/DDBJ databases">
        <title>Full-length assembly of Arabidopsis thaliana Ler reveals the complement of translocations and inversions.</title>
        <authorList>
            <person name="Zapata L."/>
            <person name="Schneeberger K."/>
            <person name="Ossowski S."/>
        </authorList>
    </citation>
    <scope>NUCLEOTIDE SEQUENCE [LARGE SCALE GENOMIC DNA]</scope>
    <source>
        <tissue evidence="2">Leaf</tissue>
    </source>
</reference>
<evidence type="ECO:0000313" key="1">
    <source>
        <dbReference type="EMBL" id="CAA0413837.1"/>
    </source>
</evidence>
<dbReference type="Proteomes" id="UP000078284">
    <property type="component" value="Unassembled WGS sequence"/>
</dbReference>
<evidence type="ECO:0000313" key="3">
    <source>
        <dbReference type="EMBL" id="VYS71756.1"/>
    </source>
</evidence>
<reference evidence="3 5" key="3">
    <citation type="submission" date="2019-11" db="EMBL/GenBank/DDBJ databases">
        <authorList>
            <person name="Jiao W.-B."/>
            <person name="Schneeberger K."/>
        </authorList>
    </citation>
    <scope>NUCLEOTIDE SEQUENCE [LARGE SCALE GENOMIC DNA]</scope>
    <source>
        <strain evidence="5">cv. An-1</strain>
        <strain evidence="6">cv. C24</strain>
    </source>
</reference>
<proteinExistence type="predicted"/>
<evidence type="ECO:0000313" key="6">
    <source>
        <dbReference type="Proteomes" id="UP000434276"/>
    </source>
</evidence>
<protein>
    <submittedName>
        <fullName evidence="2">Uncharacterized protein</fullName>
    </submittedName>
</protein>
<dbReference type="Proteomes" id="UP000426265">
    <property type="component" value="Unassembled WGS sequence"/>
</dbReference>
<dbReference type="RefSeq" id="NP_178784.1">
    <property type="nucleotide sequence ID" value="NM_126743.2"/>
</dbReference>
<dbReference type="KEGG" id="ath:AT2G07692"/>
<accession>A0A384KV85</accession>
<dbReference type="ExpressionAtlas" id="A0A384KV85">
    <property type="expression patterns" value="baseline and differential"/>
</dbReference>
<organism evidence="2 4">
    <name type="scientific">Arabidopsis thaliana</name>
    <name type="common">Mouse-ear cress</name>
    <dbReference type="NCBI Taxonomy" id="3702"/>
    <lineage>
        <taxon>Eukaryota</taxon>
        <taxon>Viridiplantae</taxon>
        <taxon>Streptophyta</taxon>
        <taxon>Embryophyta</taxon>
        <taxon>Tracheophyta</taxon>
        <taxon>Spermatophyta</taxon>
        <taxon>Magnoliopsida</taxon>
        <taxon>eudicotyledons</taxon>
        <taxon>Gunneridae</taxon>
        <taxon>Pentapetalae</taxon>
        <taxon>rosids</taxon>
        <taxon>malvids</taxon>
        <taxon>Brassicales</taxon>
        <taxon>Brassicaceae</taxon>
        <taxon>Camelineae</taxon>
        <taxon>Arabidopsis</taxon>
    </lineage>
</organism>
<gene>
    <name evidence="3" type="ORF">AN1_LOCUS27130</name>
    <name evidence="2" type="ORF">AXX17_ATUG03870</name>
    <name evidence="1" type="ORF">C24_LOCUS26945</name>
</gene>
<dbReference type="EMBL" id="LUHQ01000021">
    <property type="protein sequence ID" value="OAO89186.1"/>
    <property type="molecule type" value="Genomic_DNA"/>
</dbReference>
<geneLocation type="mitochondrion" evidence="2"/>
<reference evidence="4" key="1">
    <citation type="journal article" date="2016" name="Proc. Natl. Acad. Sci. U.S.A.">
        <title>Chromosome-level assembly of Arabidopsis thaliana Ler reveals the extent of translocation and inversion polymorphisms.</title>
        <authorList>
            <person name="Zapata L."/>
            <person name="Ding J."/>
            <person name="Willing E.M."/>
            <person name="Hartwig B."/>
            <person name="Bezdan D."/>
            <person name="Jiao W.B."/>
            <person name="Patel V."/>
            <person name="Velikkakam James G."/>
            <person name="Koornneef M."/>
            <person name="Ossowski S."/>
            <person name="Schneeberger K."/>
        </authorList>
    </citation>
    <scope>NUCLEOTIDE SEQUENCE [LARGE SCALE GENOMIC DNA]</scope>
    <source>
        <strain evidence="4">cv. Landsberg erecta</strain>
    </source>
</reference>